<comment type="caution">
    <text evidence="9">The sequence shown here is derived from an EMBL/GenBank/DDBJ whole genome shotgun (WGS) entry which is preliminary data.</text>
</comment>
<feature type="transmembrane region" description="Helical" evidence="7">
    <location>
        <begin position="221"/>
        <end position="242"/>
    </location>
</feature>
<dbReference type="RefSeq" id="WP_121173349.1">
    <property type="nucleotide sequence ID" value="NZ_RBIN01000007.1"/>
</dbReference>
<comment type="subcellular location">
    <subcellularLocation>
        <location evidence="1">Membrane</location>
        <topology evidence="1">Multi-pass membrane protein</topology>
    </subcellularLocation>
</comment>
<accession>A0A420WU81</accession>
<sequence>MAMLLSLVVSAGLVICWSSGFIGTRLASGVELPATTIFFWRFLLAAGICLLLLVGRTCLFGQRARLSLGGAGRELAAGSLSVGGYLLGVVFAIELGVSAGITSLITALQPLLAALVMSMMLGERIALLGWLGSLLAALGVVISVTGDMSGAGHAPVWAYALPILSAISLTAGSMLSTYRPAQLGLIERLMRQLLAAAVIFGIASVSQTGHLPGLPRTGPGVWQAILFLVVLSSFGGYGFFIASLRLQGVTATSVMFYLTPPCTMLWAALQLGERISTAGWLGGATVAIGVMLSLRVLWQSAAPSESRRAVPKASGRTGSGREQAGQ</sequence>
<evidence type="ECO:0000259" key="8">
    <source>
        <dbReference type="Pfam" id="PF00892"/>
    </source>
</evidence>
<evidence type="ECO:0000313" key="9">
    <source>
        <dbReference type="EMBL" id="RKQ97003.1"/>
    </source>
</evidence>
<keyword evidence="3 7" id="KW-0812">Transmembrane</keyword>
<dbReference type="InterPro" id="IPR000620">
    <property type="entry name" value="EamA_dom"/>
</dbReference>
<evidence type="ECO:0000256" key="2">
    <source>
        <dbReference type="ARBA" id="ARBA00007362"/>
    </source>
</evidence>
<dbReference type="SUPFAM" id="SSF103481">
    <property type="entry name" value="Multidrug resistance efflux transporter EmrE"/>
    <property type="match status" value="2"/>
</dbReference>
<feature type="transmembrane region" description="Helical" evidence="7">
    <location>
        <begin position="254"/>
        <end position="272"/>
    </location>
</feature>
<evidence type="ECO:0000313" key="10">
    <source>
        <dbReference type="Proteomes" id="UP000281975"/>
    </source>
</evidence>
<feature type="transmembrane region" description="Helical" evidence="7">
    <location>
        <begin position="125"/>
        <end position="144"/>
    </location>
</feature>
<evidence type="ECO:0000256" key="7">
    <source>
        <dbReference type="SAM" id="Phobius"/>
    </source>
</evidence>
<evidence type="ECO:0000256" key="3">
    <source>
        <dbReference type="ARBA" id="ARBA00022692"/>
    </source>
</evidence>
<feature type="domain" description="EamA" evidence="8">
    <location>
        <begin position="11"/>
        <end position="144"/>
    </location>
</feature>
<feature type="region of interest" description="Disordered" evidence="6">
    <location>
        <begin position="305"/>
        <end position="326"/>
    </location>
</feature>
<proteinExistence type="inferred from homology"/>
<dbReference type="InterPro" id="IPR037185">
    <property type="entry name" value="EmrE-like"/>
</dbReference>
<feature type="transmembrane region" description="Helical" evidence="7">
    <location>
        <begin position="75"/>
        <end position="93"/>
    </location>
</feature>
<evidence type="ECO:0000256" key="5">
    <source>
        <dbReference type="ARBA" id="ARBA00023136"/>
    </source>
</evidence>
<evidence type="ECO:0000256" key="6">
    <source>
        <dbReference type="SAM" id="MobiDB-lite"/>
    </source>
</evidence>
<comment type="similarity">
    <text evidence="2">Belongs to the EamA transporter family.</text>
</comment>
<keyword evidence="5 7" id="KW-0472">Membrane</keyword>
<name>A0A420WU81_9GAMM</name>
<protein>
    <submittedName>
        <fullName evidence="9">EamA-like transporter family protein</fullName>
    </submittedName>
</protein>
<evidence type="ECO:0000256" key="4">
    <source>
        <dbReference type="ARBA" id="ARBA00022989"/>
    </source>
</evidence>
<dbReference type="GO" id="GO:0016020">
    <property type="term" value="C:membrane"/>
    <property type="evidence" value="ECO:0007669"/>
    <property type="project" value="UniProtKB-SubCell"/>
</dbReference>
<dbReference type="OrthoDB" id="9809509at2"/>
<feature type="transmembrane region" description="Helical" evidence="7">
    <location>
        <begin position="99"/>
        <end position="118"/>
    </location>
</feature>
<reference evidence="9 10" key="1">
    <citation type="submission" date="2018-10" db="EMBL/GenBank/DDBJ databases">
        <title>Genomic Encyclopedia of Type Strains, Phase IV (KMG-IV): sequencing the most valuable type-strain genomes for metagenomic binning, comparative biology and taxonomic classification.</title>
        <authorList>
            <person name="Goeker M."/>
        </authorList>
    </citation>
    <scope>NUCLEOTIDE SEQUENCE [LARGE SCALE GENOMIC DNA]</scope>
    <source>
        <strain evidence="9 10">DSM 23229</strain>
    </source>
</reference>
<feature type="domain" description="EamA" evidence="8">
    <location>
        <begin position="157"/>
        <end position="294"/>
    </location>
</feature>
<feature type="transmembrane region" description="Helical" evidence="7">
    <location>
        <begin position="156"/>
        <end position="177"/>
    </location>
</feature>
<dbReference type="EMBL" id="RBIN01000007">
    <property type="protein sequence ID" value="RKQ97003.1"/>
    <property type="molecule type" value="Genomic_DNA"/>
</dbReference>
<dbReference type="Pfam" id="PF00892">
    <property type="entry name" value="EamA"/>
    <property type="match status" value="2"/>
</dbReference>
<dbReference type="Proteomes" id="UP000281975">
    <property type="component" value="Unassembled WGS sequence"/>
</dbReference>
<dbReference type="PANTHER" id="PTHR32322:SF2">
    <property type="entry name" value="EAMA DOMAIN-CONTAINING PROTEIN"/>
    <property type="match status" value="1"/>
</dbReference>
<dbReference type="PANTHER" id="PTHR32322">
    <property type="entry name" value="INNER MEMBRANE TRANSPORTER"/>
    <property type="match status" value="1"/>
</dbReference>
<keyword evidence="10" id="KW-1185">Reference proteome</keyword>
<feature type="transmembrane region" description="Helical" evidence="7">
    <location>
        <begin position="189"/>
        <end position="209"/>
    </location>
</feature>
<feature type="transmembrane region" description="Helical" evidence="7">
    <location>
        <begin position="278"/>
        <end position="298"/>
    </location>
</feature>
<feature type="transmembrane region" description="Helical" evidence="7">
    <location>
        <begin position="37"/>
        <end position="54"/>
    </location>
</feature>
<dbReference type="InterPro" id="IPR050638">
    <property type="entry name" value="AA-Vitamin_Transporters"/>
</dbReference>
<gene>
    <name evidence="9" type="ORF">C7446_2419</name>
</gene>
<keyword evidence="4 7" id="KW-1133">Transmembrane helix</keyword>
<organism evidence="9 10">
    <name type="scientific">Kushneria sinocarnis</name>
    <dbReference type="NCBI Taxonomy" id="595502"/>
    <lineage>
        <taxon>Bacteria</taxon>
        <taxon>Pseudomonadati</taxon>
        <taxon>Pseudomonadota</taxon>
        <taxon>Gammaproteobacteria</taxon>
        <taxon>Oceanospirillales</taxon>
        <taxon>Halomonadaceae</taxon>
        <taxon>Kushneria</taxon>
    </lineage>
</organism>
<evidence type="ECO:0000256" key="1">
    <source>
        <dbReference type="ARBA" id="ARBA00004141"/>
    </source>
</evidence>
<dbReference type="AlphaFoldDB" id="A0A420WU81"/>